<evidence type="ECO:0000256" key="4">
    <source>
        <dbReference type="ARBA" id="ARBA00022989"/>
    </source>
</evidence>
<feature type="transmembrane region" description="Helical" evidence="6">
    <location>
        <begin position="476"/>
        <end position="494"/>
    </location>
</feature>
<dbReference type="InterPro" id="IPR006876">
    <property type="entry name" value="LMBR1-like_membr_prot"/>
</dbReference>
<keyword evidence="3 6" id="KW-0812">Transmembrane</keyword>
<feature type="transmembrane region" description="Helical" evidence="6">
    <location>
        <begin position="118"/>
        <end position="138"/>
    </location>
</feature>
<feature type="transmembrane region" description="Helical" evidence="6">
    <location>
        <begin position="31"/>
        <end position="51"/>
    </location>
</feature>
<comment type="caution">
    <text evidence="7">The sequence shown here is derived from an EMBL/GenBank/DDBJ whole genome shotgun (WGS) entry which is preliminary data.</text>
</comment>
<keyword evidence="8" id="KW-1185">Reference proteome</keyword>
<evidence type="ECO:0000256" key="1">
    <source>
        <dbReference type="ARBA" id="ARBA00004141"/>
    </source>
</evidence>
<feature type="transmembrane region" description="Helical" evidence="6">
    <location>
        <begin position="150"/>
        <end position="179"/>
    </location>
</feature>
<dbReference type="PANTHER" id="PTHR21355:SF0">
    <property type="entry name" value="G-PROTEIN COUPLED RECEPTOR-ASSOCIATED PROTEIN LMBRD2"/>
    <property type="match status" value="1"/>
</dbReference>
<feature type="transmembrane region" description="Helical" evidence="6">
    <location>
        <begin position="6"/>
        <end position="24"/>
    </location>
</feature>
<dbReference type="PANTHER" id="PTHR21355">
    <property type="entry name" value="G-PROTEIN COUPLED RECEPTOR-ASSOCIATED PROTEIN LMBRD2"/>
    <property type="match status" value="1"/>
</dbReference>
<gene>
    <name evidence="7" type="ORF">ENUP19_0207G0005</name>
</gene>
<evidence type="ECO:0000256" key="5">
    <source>
        <dbReference type="ARBA" id="ARBA00023136"/>
    </source>
</evidence>
<feature type="transmembrane region" description="Helical" evidence="6">
    <location>
        <begin position="375"/>
        <end position="396"/>
    </location>
</feature>
<keyword evidence="5 6" id="KW-0472">Membrane</keyword>
<proteinExistence type="inferred from homology"/>
<feature type="transmembrane region" description="Helical" evidence="6">
    <location>
        <begin position="417"/>
        <end position="439"/>
    </location>
</feature>
<keyword evidence="4 6" id="KW-1133">Transmembrane helix</keyword>
<dbReference type="Pfam" id="PF04791">
    <property type="entry name" value="LMBR1"/>
    <property type="match status" value="1"/>
</dbReference>
<comment type="similarity">
    <text evidence="2">Belongs to the LIMR family.</text>
</comment>
<name>A0ABQ0DP90_9EUKA</name>
<dbReference type="Proteomes" id="UP001628156">
    <property type="component" value="Unassembled WGS sequence"/>
</dbReference>
<comment type="subcellular location">
    <subcellularLocation>
        <location evidence="1">Membrane</location>
        <topology evidence="1">Multi-pass membrane protein</topology>
    </subcellularLocation>
</comment>
<evidence type="ECO:0000256" key="6">
    <source>
        <dbReference type="SAM" id="Phobius"/>
    </source>
</evidence>
<feature type="transmembrane region" description="Helical" evidence="6">
    <location>
        <begin position="71"/>
        <end position="92"/>
    </location>
</feature>
<evidence type="ECO:0000313" key="7">
    <source>
        <dbReference type="EMBL" id="GAB1224567.1"/>
    </source>
</evidence>
<dbReference type="EMBL" id="BAAFRS010000207">
    <property type="protein sequence ID" value="GAB1224567.1"/>
    <property type="molecule type" value="Genomic_DNA"/>
</dbReference>
<evidence type="ECO:0008006" key="9">
    <source>
        <dbReference type="Google" id="ProtNLM"/>
    </source>
</evidence>
<organism evidence="7 8">
    <name type="scientific">Entamoeba nuttalli</name>
    <dbReference type="NCBI Taxonomy" id="412467"/>
    <lineage>
        <taxon>Eukaryota</taxon>
        <taxon>Amoebozoa</taxon>
        <taxon>Evosea</taxon>
        <taxon>Archamoebae</taxon>
        <taxon>Mastigamoebida</taxon>
        <taxon>Entamoebidae</taxon>
        <taxon>Entamoeba</taxon>
    </lineage>
</organism>
<evidence type="ECO:0000256" key="2">
    <source>
        <dbReference type="ARBA" id="ARBA00010487"/>
    </source>
</evidence>
<dbReference type="InterPro" id="IPR051584">
    <property type="entry name" value="GPCR-associated_LMBR1"/>
</dbReference>
<evidence type="ECO:0000256" key="3">
    <source>
        <dbReference type="ARBA" id="ARBA00022692"/>
    </source>
</evidence>
<feature type="transmembrane region" description="Helical" evidence="6">
    <location>
        <begin position="326"/>
        <end position="344"/>
    </location>
</feature>
<evidence type="ECO:0000313" key="8">
    <source>
        <dbReference type="Proteomes" id="UP001628156"/>
    </source>
</evidence>
<sequence>MWVSIVLIFILAGIMALGILFKYINPLKTRWYVVLCSFVGWYLAFLSPLLMPLDIVSTFRSEKDFLYINQNVLIVIWWIIYILQFGLCYLIFPIVQTYSIVGDFTFIRKLIRSIKRNVIFYGTLIMLLIIFFILFWFFKGDELITSGQEYFGFALTLSNAWGLILAIGLMGNGYIMYIYDTIRTFTNKLELRKNICDVGLCNIRMTESKKVLEEQIKVIKGYDEIINEEDPLRPYVNKCVSDIKRYYNEKYETSPSNKVKNNYTELAISNEKLQDSLRKIIRDEKLYEKTITKTKQLFLIENETDIPELIQEIPKIKYYYYKYGRWFTNIFKTLLILIFWIFIIQPELTMIGKLKNINPTINITSSLLNNDLSGWVGVETLIILSLMIFFAFSSFINIEMISFFRITKHQLSDSYSIIFAGNYLSRVGPALAMNFIHMINFTSNQYSNIQTQTAFQIVNKGMEKVPFFGRNSFNDTFPMCIFCIMVLSALFIGIDYRKVFNFVVGLLNYIFSCVDGIGIDEIIYTSENESYKKGVLLIKKRLLDDSKNLPESESKRNYRKSVMSIHWKVNKNGYNELRGNEEELV</sequence>
<protein>
    <recommendedName>
        <fullName evidence="9">LMBR1 family region protein</fullName>
    </recommendedName>
</protein>
<accession>A0ABQ0DP90</accession>
<reference evidence="7 8" key="1">
    <citation type="journal article" date="2019" name="PLoS Negl. Trop. Dis.">
        <title>Whole genome sequencing of Entamoeba nuttalli reveals mammalian host-related molecular signatures and a novel octapeptide-repeat surface protein.</title>
        <authorList>
            <person name="Tanaka M."/>
            <person name="Makiuchi T."/>
            <person name="Komiyama T."/>
            <person name="Shiina T."/>
            <person name="Osaki K."/>
            <person name="Tachibana H."/>
        </authorList>
    </citation>
    <scope>NUCLEOTIDE SEQUENCE [LARGE SCALE GENOMIC DNA]</scope>
    <source>
        <strain evidence="7 8">P19-061405</strain>
    </source>
</reference>